<dbReference type="PANTHER" id="PTHR23236:SF95">
    <property type="entry name" value="NUCLEOLAR PROTEIN 13"/>
    <property type="match status" value="1"/>
</dbReference>
<evidence type="ECO:0000256" key="3">
    <source>
        <dbReference type="SAM" id="MobiDB-lite"/>
    </source>
</evidence>
<dbReference type="InterPro" id="IPR012677">
    <property type="entry name" value="Nucleotide-bd_a/b_plait_sf"/>
</dbReference>
<keyword evidence="6" id="KW-1185">Reference proteome</keyword>
<feature type="compositionally biased region" description="Low complexity" evidence="3">
    <location>
        <begin position="167"/>
        <end position="186"/>
    </location>
</feature>
<dbReference type="GeneID" id="30963563"/>
<evidence type="ECO:0000256" key="1">
    <source>
        <dbReference type="ARBA" id="ARBA00022884"/>
    </source>
</evidence>
<dbReference type="InterPro" id="IPR035979">
    <property type="entry name" value="RBD_domain_sf"/>
</dbReference>
<evidence type="ECO:0000313" key="5">
    <source>
        <dbReference type="EMBL" id="ODV60782.1"/>
    </source>
</evidence>
<proteinExistence type="predicted"/>
<keyword evidence="1 2" id="KW-0694">RNA-binding</keyword>
<dbReference type="SUPFAM" id="SSF54928">
    <property type="entry name" value="RNA-binding domain, RBD"/>
    <property type="match status" value="1"/>
</dbReference>
<dbReference type="OrthoDB" id="1875751at2759"/>
<feature type="region of interest" description="Disordered" evidence="3">
    <location>
        <begin position="144"/>
        <end position="206"/>
    </location>
</feature>
<dbReference type="GO" id="GO:0003723">
    <property type="term" value="F:RNA binding"/>
    <property type="evidence" value="ECO:0007669"/>
    <property type="project" value="UniProtKB-UniRule"/>
</dbReference>
<evidence type="ECO:0000259" key="4">
    <source>
        <dbReference type="PROSITE" id="PS50102"/>
    </source>
</evidence>
<organism evidence="5 6">
    <name type="scientific">Ascoidea rubescens DSM 1968</name>
    <dbReference type="NCBI Taxonomy" id="1344418"/>
    <lineage>
        <taxon>Eukaryota</taxon>
        <taxon>Fungi</taxon>
        <taxon>Dikarya</taxon>
        <taxon>Ascomycota</taxon>
        <taxon>Saccharomycotina</taxon>
        <taxon>Saccharomycetes</taxon>
        <taxon>Ascoideaceae</taxon>
        <taxon>Ascoidea</taxon>
    </lineage>
</organism>
<evidence type="ECO:0000313" key="6">
    <source>
        <dbReference type="Proteomes" id="UP000095038"/>
    </source>
</evidence>
<dbReference type="InterPro" id="IPR000504">
    <property type="entry name" value="RRM_dom"/>
</dbReference>
<dbReference type="SMART" id="SM00360">
    <property type="entry name" value="RRM"/>
    <property type="match status" value="1"/>
</dbReference>
<gene>
    <name evidence="5" type="ORF">ASCRUDRAFT_26051</name>
</gene>
<dbReference type="Gene3D" id="3.30.70.330">
    <property type="match status" value="2"/>
</dbReference>
<feature type="domain" description="RRM" evidence="4">
    <location>
        <begin position="67"/>
        <end position="146"/>
    </location>
</feature>
<reference evidence="6" key="1">
    <citation type="submission" date="2016-05" db="EMBL/GenBank/DDBJ databases">
        <title>Comparative genomics of biotechnologically important yeasts.</title>
        <authorList>
            <consortium name="DOE Joint Genome Institute"/>
            <person name="Riley R."/>
            <person name="Haridas S."/>
            <person name="Wolfe K.H."/>
            <person name="Lopes M.R."/>
            <person name="Hittinger C.T."/>
            <person name="Goker M."/>
            <person name="Salamov A."/>
            <person name="Wisecaver J."/>
            <person name="Long T.M."/>
            <person name="Aerts A.L."/>
            <person name="Barry K."/>
            <person name="Choi C."/>
            <person name="Clum A."/>
            <person name="Coughlan A.Y."/>
            <person name="Deshpande S."/>
            <person name="Douglass A.P."/>
            <person name="Hanson S.J."/>
            <person name="Klenk H.-P."/>
            <person name="Labutti K."/>
            <person name="Lapidus A."/>
            <person name="Lindquist E."/>
            <person name="Lipzen A."/>
            <person name="Meier-Kolthoff J.P."/>
            <person name="Ohm R.A."/>
            <person name="Otillar R.P."/>
            <person name="Pangilinan J."/>
            <person name="Peng Y."/>
            <person name="Rokas A."/>
            <person name="Rosa C.A."/>
            <person name="Scheuner C."/>
            <person name="Sibirny A.A."/>
            <person name="Slot J.C."/>
            <person name="Stielow J.B."/>
            <person name="Sun H."/>
            <person name="Kurtzman C.P."/>
            <person name="Blackwell M."/>
            <person name="Grigoriev I.V."/>
            <person name="Jeffries T.W."/>
        </authorList>
    </citation>
    <scope>NUCLEOTIDE SEQUENCE [LARGE SCALE GENOMIC DNA]</scope>
    <source>
        <strain evidence="6">DSM 1968</strain>
    </source>
</reference>
<sequence>NARFNKGFAYIDVSSEEMVENMLRLNESELLNRNLLIKNGDDYNGRPKVALKEGDGEKEGGGKQESHILFIGNLSFETLGSDIETLYLKYTDQINKIRMGTFQDLNKCKGWCFVDFKTVESCKEALSDKQCKYLLGRKLRLEYGEDRSKRRPQRQQQQQQHPGPVERAAAAASAAPTPAPARATPRPKQPRPKVRSSVALATAQRASAAIVPATGKKIRF</sequence>
<dbReference type="AlphaFoldDB" id="A0A1D2VGR7"/>
<dbReference type="InParanoid" id="A0A1D2VGR7"/>
<name>A0A1D2VGR7_9ASCO</name>
<dbReference type="GO" id="GO:0005730">
    <property type="term" value="C:nucleolus"/>
    <property type="evidence" value="ECO:0007669"/>
    <property type="project" value="TreeGrafter"/>
</dbReference>
<dbReference type="FunCoup" id="A0A1D2VGR7">
    <property type="interactions" value="928"/>
</dbReference>
<dbReference type="Pfam" id="PF00076">
    <property type="entry name" value="RRM_1"/>
    <property type="match status" value="1"/>
</dbReference>
<dbReference type="Proteomes" id="UP000095038">
    <property type="component" value="Unassembled WGS sequence"/>
</dbReference>
<dbReference type="PANTHER" id="PTHR23236">
    <property type="entry name" value="EUKARYOTIC TRANSLATION INITIATION FACTOR 4B/4H"/>
    <property type="match status" value="1"/>
</dbReference>
<protein>
    <recommendedName>
        <fullName evidence="4">RRM domain-containing protein</fullName>
    </recommendedName>
</protein>
<feature type="non-terminal residue" evidence="5">
    <location>
        <position position="220"/>
    </location>
</feature>
<dbReference type="RefSeq" id="XP_020047089.1">
    <property type="nucleotide sequence ID" value="XM_020189927.1"/>
</dbReference>
<dbReference type="PROSITE" id="PS50102">
    <property type="entry name" value="RRM"/>
    <property type="match status" value="1"/>
</dbReference>
<feature type="non-terminal residue" evidence="5">
    <location>
        <position position="1"/>
    </location>
</feature>
<dbReference type="EMBL" id="KV454481">
    <property type="protein sequence ID" value="ODV60782.1"/>
    <property type="molecule type" value="Genomic_DNA"/>
</dbReference>
<evidence type="ECO:0000256" key="2">
    <source>
        <dbReference type="PROSITE-ProRule" id="PRU00176"/>
    </source>
</evidence>
<accession>A0A1D2VGR7</accession>
<dbReference type="STRING" id="1344418.A0A1D2VGR7"/>